<reference evidence="2 3" key="1">
    <citation type="journal article" date="2011" name="J. Bacteriol.">
        <title>Genome sequence of the plant-pathogenic bacterium Dickeya dadantii 3937.</title>
        <authorList>
            <person name="Glasner J.D."/>
            <person name="Yang C.H."/>
            <person name="Reverchon S."/>
            <person name="Hugouvieux-Cotte-Pattat N."/>
            <person name="Condemine G."/>
            <person name="Bohin J.P."/>
            <person name="Van Gijsegem F."/>
            <person name="Yang S."/>
            <person name="Franza T."/>
            <person name="Expert D."/>
            <person name="Plunkett G. III"/>
            <person name="San Francisco M.J."/>
            <person name="Charkowski A.O."/>
            <person name="Py B."/>
            <person name="Bell K."/>
            <person name="Rauscher L."/>
            <person name="Rodriguez-Palenzuela P."/>
            <person name="Toussaint A."/>
            <person name="Holeva M.C."/>
            <person name="He S.Y."/>
            <person name="Douet V."/>
            <person name="Boccara M."/>
            <person name="Blanco C."/>
            <person name="Toth I."/>
            <person name="Anderson B.D."/>
            <person name="Biehl B.S."/>
            <person name="Mau B."/>
            <person name="Flynn S.M."/>
            <person name="Barras F."/>
            <person name="Lindeberg M."/>
            <person name="Birch P.R."/>
            <person name="Tsuyumu S."/>
            <person name="Shi X."/>
            <person name="Hibbing M."/>
            <person name="Yap M.N."/>
            <person name="Carpentier M."/>
            <person name="Dassa E."/>
            <person name="Umehara M."/>
            <person name="Kim J.F."/>
            <person name="Rusch M."/>
            <person name="Soni P."/>
            <person name="Mayhew G.F."/>
            <person name="Fouts D.E."/>
            <person name="Gill S.R."/>
            <person name="Blattner F.R."/>
            <person name="Keen N.T."/>
            <person name="Perna N.T."/>
        </authorList>
    </citation>
    <scope>NUCLEOTIDE SEQUENCE [LARGE SCALE GENOMIC DNA]</scope>
    <source>
        <strain evidence="2 3">3937</strain>
    </source>
</reference>
<keyword evidence="1" id="KW-1133">Transmembrane helix</keyword>
<dbReference type="EMBL" id="CP002038">
    <property type="protein sequence ID" value="ADM97610.1"/>
    <property type="molecule type" value="Genomic_DNA"/>
</dbReference>
<dbReference type="AlphaFoldDB" id="E0SFT7"/>
<protein>
    <submittedName>
        <fullName evidence="2">Uncharacterized protein</fullName>
    </submittedName>
</protein>
<evidence type="ECO:0000256" key="1">
    <source>
        <dbReference type="SAM" id="Phobius"/>
    </source>
</evidence>
<dbReference type="STRING" id="198628.Dda3937_04506"/>
<sequence>MVSPHWPSLNRLYQLHLLRWGLSIIAWSNLNKFLVRYFLRLQLVLIYFSQFVKCIYFWRSDDFCRNTESRRCSNLL</sequence>
<keyword evidence="1" id="KW-0472">Membrane</keyword>
<gene>
    <name evidence="2" type="ordered locus">Dda3937_04506</name>
</gene>
<accession>E0SFT7</accession>
<feature type="transmembrane region" description="Helical" evidence="1">
    <location>
        <begin position="37"/>
        <end position="58"/>
    </location>
</feature>
<proteinExistence type="predicted"/>
<keyword evidence="1" id="KW-0812">Transmembrane</keyword>
<evidence type="ECO:0000313" key="2">
    <source>
        <dbReference type="EMBL" id="ADM97610.1"/>
    </source>
</evidence>
<dbReference type="HOGENOM" id="CLU_2648670_0_0_6"/>
<keyword evidence="3" id="KW-1185">Reference proteome</keyword>
<dbReference type="KEGG" id="ddd:Dda3937_04506"/>
<dbReference type="Proteomes" id="UP000006859">
    <property type="component" value="Chromosome"/>
</dbReference>
<name>E0SFT7_DICD3</name>
<organism evidence="2 3">
    <name type="scientific">Dickeya dadantii (strain 3937)</name>
    <name type="common">Erwinia chrysanthemi (strain 3937)</name>
    <dbReference type="NCBI Taxonomy" id="198628"/>
    <lineage>
        <taxon>Bacteria</taxon>
        <taxon>Pseudomonadati</taxon>
        <taxon>Pseudomonadota</taxon>
        <taxon>Gammaproteobacteria</taxon>
        <taxon>Enterobacterales</taxon>
        <taxon>Pectobacteriaceae</taxon>
        <taxon>Dickeya</taxon>
    </lineage>
</organism>
<evidence type="ECO:0000313" key="3">
    <source>
        <dbReference type="Proteomes" id="UP000006859"/>
    </source>
</evidence>